<comment type="caution">
    <text evidence="5">The sequence shown here is derived from an EMBL/GenBank/DDBJ whole genome shotgun (WGS) entry which is preliminary data.</text>
</comment>
<proteinExistence type="inferred from homology"/>
<evidence type="ECO:0000256" key="1">
    <source>
        <dbReference type="ARBA" id="ARBA00008070"/>
    </source>
</evidence>
<accession>A0A8H5D424</accession>
<dbReference type="GO" id="GO:0005096">
    <property type="term" value="F:GTPase activator activity"/>
    <property type="evidence" value="ECO:0007669"/>
    <property type="project" value="TreeGrafter"/>
</dbReference>
<dbReference type="GO" id="GO:0006893">
    <property type="term" value="P:Golgi to plasma membrane transport"/>
    <property type="evidence" value="ECO:0007669"/>
    <property type="project" value="TreeGrafter"/>
</dbReference>
<evidence type="ECO:0000313" key="5">
    <source>
        <dbReference type="EMBL" id="KAF5352734.1"/>
    </source>
</evidence>
<sequence>MFLKHDDHPDFLDLSLSVRDTIDWKIGILKDSEFPLDITALAFDPVSCLLAIGTARGVIHLHGGPSVETKLLLPEAVPVRFLQFGLLTERLVCLDSGHHLHIWDLSPVGSPKHMATVRWNPVTFMILSPSHNHILIALTNGEVRTYDLACMRKSPYILPNMWQLYEDQMLKSGLEPITTPNSRQAVELLLHPRDLNLLFIAYEDGVALVDLKDRRAIRHFELLLLPGAPGGGGYNSKDILLPRRPSVTCIAIHPAGHFFAVGHSDGTIGFWALEDPEQPILARTLDSLEVNTVDAEALEMRLSNTTATELPYREPVFKLSWSGFSNSKDPRGGETALTILGGTAQDKGSGLNVLWFPAFNPGDPPGTSPPAHQGGLHPFTATAIRQSLTEINSFHYSTRTPVQDFYLIPRESPHFNNTYDPYAILIISEAGKEERTLESREFPPPSFTSVAPQLSFAKASPPEESTSRDLDLVLETMSLADYPQSSSLPFEFSGSNFMGDVYNMQVVPKEVYPEIVSPMGTTSVKPRIKLSAGCAIVEAPLEGKRTKYQPHRILVCPTKDLTISFYDISGQLQQAPDNSPLLHDFPETIDPLEINLQTVLDVIDSKESVGAADEPTRSIIAAHFAPSTLECTITLNTGELLVYQSKSDLKSQPVNDSAHDPELRLLKHVTVEPWRKLAPYFALGRTEGGKILSVAISEIGFIAAAYSDGALYVIDMRGPTLLHKPTKAGRRFSKSSRHSFGFHHITDTSAEADAVASLTWTIRTDSKLLIRLIAIRSSGNLDVYTISQSRTGFHFEGPITSNKAIPNPLPGGTFVISAKTGAFCKADQRHFADMIRFHEQESEPVILVTSGIKGVRSFVNITGDRIGKAEWSAKFGDVIGVQIVERLGSKAFVAYTDKSAVHVYSLPYLEHIHTIPALATPFRHISIDEGGDFISLNVQGSTGVVQSSTYGTLFNFRRADELPLVDLTSNKGKIPSQPQPVSIGPSSFRSWFQFNQTMTGQQIDELRNLRLLVGGSDRPAPVIRARDVLSQRNLEDSSGDRAAPLTASTTTAQSSIYSRLTTAMNERGQMLGELEENFKSLEQGSKDMLSQAKRLAAQNSAKSWFGF</sequence>
<dbReference type="InterPro" id="IPR015943">
    <property type="entry name" value="WD40/YVTN_repeat-like_dom_sf"/>
</dbReference>
<feature type="repeat" description="WD" evidence="3">
    <location>
        <begin position="240"/>
        <end position="281"/>
    </location>
</feature>
<name>A0A8H5D424_9AGAR</name>
<dbReference type="PROSITE" id="PS50082">
    <property type="entry name" value="WD_REPEATS_2"/>
    <property type="match status" value="1"/>
</dbReference>
<evidence type="ECO:0000313" key="6">
    <source>
        <dbReference type="Proteomes" id="UP000559027"/>
    </source>
</evidence>
<evidence type="ECO:0000259" key="4">
    <source>
        <dbReference type="Pfam" id="PF08596"/>
    </source>
</evidence>
<dbReference type="GO" id="GO:0005886">
    <property type="term" value="C:plasma membrane"/>
    <property type="evidence" value="ECO:0007669"/>
    <property type="project" value="TreeGrafter"/>
</dbReference>
<protein>
    <recommendedName>
        <fullName evidence="4">Lethal giant larvae (Lgl)-like C-terminal domain-containing protein</fullName>
    </recommendedName>
</protein>
<dbReference type="SUPFAM" id="SSF50978">
    <property type="entry name" value="WD40 repeat-like"/>
    <property type="match status" value="2"/>
</dbReference>
<dbReference type="OrthoDB" id="19944at2759"/>
<dbReference type="SMART" id="SM00320">
    <property type="entry name" value="WD40"/>
    <property type="match status" value="4"/>
</dbReference>
<organism evidence="5 6">
    <name type="scientific">Leucocoprinus leucothites</name>
    <dbReference type="NCBI Taxonomy" id="201217"/>
    <lineage>
        <taxon>Eukaryota</taxon>
        <taxon>Fungi</taxon>
        <taxon>Dikarya</taxon>
        <taxon>Basidiomycota</taxon>
        <taxon>Agaricomycotina</taxon>
        <taxon>Agaricomycetes</taxon>
        <taxon>Agaricomycetidae</taxon>
        <taxon>Agaricales</taxon>
        <taxon>Agaricineae</taxon>
        <taxon>Agaricaceae</taxon>
        <taxon>Leucocoprinus</taxon>
    </lineage>
</organism>
<dbReference type="GO" id="GO:0006887">
    <property type="term" value="P:exocytosis"/>
    <property type="evidence" value="ECO:0007669"/>
    <property type="project" value="UniProtKB-KW"/>
</dbReference>
<dbReference type="EMBL" id="JAACJO010000011">
    <property type="protein sequence ID" value="KAF5352734.1"/>
    <property type="molecule type" value="Genomic_DNA"/>
</dbReference>
<dbReference type="PANTHER" id="PTHR10241">
    <property type="entry name" value="LETHAL 2 GIANT LARVAE PROTEIN"/>
    <property type="match status" value="1"/>
</dbReference>
<evidence type="ECO:0000256" key="2">
    <source>
        <dbReference type="ARBA" id="ARBA00022483"/>
    </source>
</evidence>
<dbReference type="CDD" id="cd15873">
    <property type="entry name" value="R-SNARE_STXBP5_6"/>
    <property type="match status" value="1"/>
</dbReference>
<keyword evidence="6" id="KW-1185">Reference proteome</keyword>
<dbReference type="PANTHER" id="PTHR10241:SF25">
    <property type="entry name" value="TOMOSYN, ISOFORM C"/>
    <property type="match status" value="1"/>
</dbReference>
<evidence type="ECO:0000256" key="3">
    <source>
        <dbReference type="PROSITE-ProRule" id="PRU00221"/>
    </source>
</evidence>
<comment type="similarity">
    <text evidence="1">Belongs to the WD repeat L(2)GL family.</text>
</comment>
<dbReference type="Proteomes" id="UP000559027">
    <property type="component" value="Unassembled WGS sequence"/>
</dbReference>
<dbReference type="InterPro" id="IPR013905">
    <property type="entry name" value="Lgl_C_dom"/>
</dbReference>
<dbReference type="InterPro" id="IPR036322">
    <property type="entry name" value="WD40_repeat_dom_sf"/>
</dbReference>
<keyword evidence="3" id="KW-0853">WD repeat</keyword>
<gene>
    <name evidence="5" type="ORF">D9756_005911</name>
</gene>
<dbReference type="GO" id="GO:0019905">
    <property type="term" value="F:syntaxin binding"/>
    <property type="evidence" value="ECO:0007669"/>
    <property type="project" value="TreeGrafter"/>
</dbReference>
<dbReference type="GO" id="GO:0045159">
    <property type="term" value="F:myosin II binding"/>
    <property type="evidence" value="ECO:0007669"/>
    <property type="project" value="TreeGrafter"/>
</dbReference>
<dbReference type="AlphaFoldDB" id="A0A8H5D424"/>
<keyword evidence="2" id="KW-0268">Exocytosis</keyword>
<dbReference type="InterPro" id="IPR001680">
    <property type="entry name" value="WD40_rpt"/>
</dbReference>
<dbReference type="GO" id="GO:0005737">
    <property type="term" value="C:cytoplasm"/>
    <property type="evidence" value="ECO:0007669"/>
    <property type="project" value="TreeGrafter"/>
</dbReference>
<reference evidence="5 6" key="1">
    <citation type="journal article" date="2020" name="ISME J.">
        <title>Uncovering the hidden diversity of litter-decomposition mechanisms in mushroom-forming fungi.</title>
        <authorList>
            <person name="Floudas D."/>
            <person name="Bentzer J."/>
            <person name="Ahren D."/>
            <person name="Johansson T."/>
            <person name="Persson P."/>
            <person name="Tunlid A."/>
        </authorList>
    </citation>
    <scope>NUCLEOTIDE SEQUENCE [LARGE SCALE GENOMIC DNA]</scope>
    <source>
        <strain evidence="5 6">CBS 146.42</strain>
    </source>
</reference>
<dbReference type="Pfam" id="PF08596">
    <property type="entry name" value="Lgl_C"/>
    <property type="match status" value="1"/>
</dbReference>
<dbReference type="Gene3D" id="2.130.10.10">
    <property type="entry name" value="YVTN repeat-like/Quinoprotein amine dehydrogenase"/>
    <property type="match status" value="2"/>
</dbReference>
<feature type="domain" description="Lethal giant larvae (Lgl)-like C-terminal" evidence="4">
    <location>
        <begin position="619"/>
        <end position="1021"/>
    </location>
</feature>